<evidence type="ECO:0000313" key="9">
    <source>
        <dbReference type="Proteomes" id="UP000023152"/>
    </source>
</evidence>
<dbReference type="InterPro" id="IPR051156">
    <property type="entry name" value="Mito/Outer_Membr_Metalloprot"/>
</dbReference>
<evidence type="ECO:0000256" key="5">
    <source>
        <dbReference type="ARBA" id="ARBA00023049"/>
    </source>
</evidence>
<reference evidence="8 9" key="1">
    <citation type="journal article" date="2013" name="Curr. Biol.">
        <title>The Genome of the Foraminiferan Reticulomyxa filosa.</title>
        <authorList>
            <person name="Glockner G."/>
            <person name="Hulsmann N."/>
            <person name="Schleicher M."/>
            <person name="Noegel A.A."/>
            <person name="Eichinger L."/>
            <person name="Gallinger C."/>
            <person name="Pawlowski J."/>
            <person name="Sierra R."/>
            <person name="Euteneuer U."/>
            <person name="Pillet L."/>
            <person name="Moustafa A."/>
            <person name="Platzer M."/>
            <person name="Groth M."/>
            <person name="Szafranski K."/>
            <person name="Schliwa M."/>
        </authorList>
    </citation>
    <scope>NUCLEOTIDE SEQUENCE [LARGE SCALE GENOMIC DNA]</scope>
</reference>
<evidence type="ECO:0000259" key="7">
    <source>
        <dbReference type="Pfam" id="PF01435"/>
    </source>
</evidence>
<dbReference type="EMBL" id="ASPP01007728">
    <property type="protein sequence ID" value="ETO26642.1"/>
    <property type="molecule type" value="Genomic_DNA"/>
</dbReference>
<dbReference type="Pfam" id="PF01435">
    <property type="entry name" value="Peptidase_M48"/>
    <property type="match status" value="1"/>
</dbReference>
<gene>
    <name evidence="8" type="ORF">RFI_10492</name>
</gene>
<dbReference type="GO" id="GO:0005743">
    <property type="term" value="C:mitochondrial inner membrane"/>
    <property type="evidence" value="ECO:0007669"/>
    <property type="project" value="TreeGrafter"/>
</dbReference>
<evidence type="ECO:0000256" key="4">
    <source>
        <dbReference type="ARBA" id="ARBA00022833"/>
    </source>
</evidence>
<sequence>MGGTRIKFLVVRVFWRLVPQVYRDSWSKKLHEFVENNRWRAMAFVCTGALLIYWDYLNHLDELLSKVHQKQIRLLHVPFQQIKQQCDEELQGILIQHQSSILPANHPATIRVKRVFDSILNAAHDIGVLQNDKVFEVYVIDHPVQNACALPNGVTLVFTGMLQDTDDSDHKLACLLGHEVSHVIAQHSVYLHKQIHK</sequence>
<dbReference type="InterPro" id="IPR001915">
    <property type="entry name" value="Peptidase_M48"/>
</dbReference>
<protein>
    <submittedName>
        <fullName evidence="8">Metalloendopeptidase OMA1</fullName>
    </submittedName>
</protein>
<keyword evidence="5 6" id="KW-0482">Metalloprotease</keyword>
<comment type="similarity">
    <text evidence="6">Belongs to the peptidase M48 family.</text>
</comment>
<keyword evidence="2" id="KW-0479">Metal-binding</keyword>
<dbReference type="PANTHER" id="PTHR22726:SF1">
    <property type="entry name" value="METALLOENDOPEPTIDASE OMA1, MITOCHONDRIAL"/>
    <property type="match status" value="1"/>
</dbReference>
<accession>X6NML4</accession>
<dbReference type="PANTHER" id="PTHR22726">
    <property type="entry name" value="METALLOENDOPEPTIDASE OMA1"/>
    <property type="match status" value="1"/>
</dbReference>
<name>X6NML4_RETFI</name>
<comment type="cofactor">
    <cofactor evidence="6">
        <name>Zn(2+)</name>
        <dbReference type="ChEBI" id="CHEBI:29105"/>
    </cofactor>
    <text evidence="6">Binds 1 zinc ion per subunit.</text>
</comment>
<comment type="caution">
    <text evidence="8">The sequence shown here is derived from an EMBL/GenBank/DDBJ whole genome shotgun (WGS) entry which is preliminary data.</text>
</comment>
<keyword evidence="1 6" id="KW-0645">Protease</keyword>
<evidence type="ECO:0000256" key="3">
    <source>
        <dbReference type="ARBA" id="ARBA00022801"/>
    </source>
</evidence>
<dbReference type="Proteomes" id="UP000023152">
    <property type="component" value="Unassembled WGS sequence"/>
</dbReference>
<evidence type="ECO:0000256" key="6">
    <source>
        <dbReference type="RuleBase" id="RU003983"/>
    </source>
</evidence>
<organism evidence="8 9">
    <name type="scientific">Reticulomyxa filosa</name>
    <dbReference type="NCBI Taxonomy" id="46433"/>
    <lineage>
        <taxon>Eukaryota</taxon>
        <taxon>Sar</taxon>
        <taxon>Rhizaria</taxon>
        <taxon>Retaria</taxon>
        <taxon>Foraminifera</taxon>
        <taxon>Monothalamids</taxon>
        <taxon>Reticulomyxidae</taxon>
        <taxon>Reticulomyxa</taxon>
    </lineage>
</organism>
<evidence type="ECO:0000256" key="2">
    <source>
        <dbReference type="ARBA" id="ARBA00022723"/>
    </source>
</evidence>
<keyword evidence="3 6" id="KW-0378">Hydrolase</keyword>
<evidence type="ECO:0000313" key="8">
    <source>
        <dbReference type="EMBL" id="ETO26642.1"/>
    </source>
</evidence>
<dbReference type="GO" id="GO:0046872">
    <property type="term" value="F:metal ion binding"/>
    <property type="evidence" value="ECO:0007669"/>
    <property type="project" value="UniProtKB-KW"/>
</dbReference>
<feature type="domain" description="Peptidase M48" evidence="7">
    <location>
        <begin position="119"/>
        <end position="190"/>
    </location>
</feature>
<dbReference type="Gene3D" id="3.30.2010.10">
    <property type="entry name" value="Metalloproteases ('zincins'), catalytic domain"/>
    <property type="match status" value="1"/>
</dbReference>
<dbReference type="GO" id="GO:0034982">
    <property type="term" value="P:mitochondrial protein processing"/>
    <property type="evidence" value="ECO:0007669"/>
    <property type="project" value="TreeGrafter"/>
</dbReference>
<dbReference type="AlphaFoldDB" id="X6NML4"/>
<keyword evidence="4 6" id="KW-0862">Zinc</keyword>
<dbReference type="GO" id="GO:0004222">
    <property type="term" value="F:metalloendopeptidase activity"/>
    <property type="evidence" value="ECO:0007669"/>
    <property type="project" value="InterPro"/>
</dbReference>
<keyword evidence="9" id="KW-1185">Reference proteome</keyword>
<evidence type="ECO:0000256" key="1">
    <source>
        <dbReference type="ARBA" id="ARBA00022670"/>
    </source>
</evidence>
<dbReference type="OrthoDB" id="7464992at2759"/>
<proteinExistence type="inferred from homology"/>
<dbReference type="GO" id="GO:0006515">
    <property type="term" value="P:protein quality control for misfolded or incompletely synthesized proteins"/>
    <property type="evidence" value="ECO:0007669"/>
    <property type="project" value="TreeGrafter"/>
</dbReference>